<dbReference type="OrthoDB" id="9801692at2"/>
<accession>A0A2P1PZ03</accession>
<keyword evidence="3" id="KW-1185">Reference proteome</keyword>
<dbReference type="KEGG" id="xba:C7S18_11075"/>
<feature type="chain" id="PRO_5015166420" evidence="1">
    <location>
        <begin position="21"/>
        <end position="277"/>
    </location>
</feature>
<reference evidence="2 3" key="1">
    <citation type="submission" date="2018-03" db="EMBL/GenBank/DDBJ databases">
        <title>Ahniella affigens gen. nov., sp. nov., a gammaproteobacterium isolated from sandy soil near a stream.</title>
        <authorList>
            <person name="Ko Y."/>
            <person name="Kim J.-H."/>
        </authorList>
    </citation>
    <scope>NUCLEOTIDE SEQUENCE [LARGE SCALE GENOMIC DNA]</scope>
    <source>
        <strain evidence="2 3">D13</strain>
    </source>
</reference>
<dbReference type="Proteomes" id="UP000241074">
    <property type="component" value="Chromosome"/>
</dbReference>
<keyword evidence="2" id="KW-0489">Methyltransferase</keyword>
<name>A0A2P1PZ03_9GAMM</name>
<sequence length="277" mass="29376">MHRSLLALAGASLLSVTSLAAAAGEVTLDSVLAGKHRTEANQARDQYRHPKETLAFFGIKPDMHVIEITPGGGWYTEVLGPWLKGQGSLTAAVVDPASASSDGAKKYYTKSNGDFAAKLAADPEHYSDVKTVSFKMGAASFGDPGSADAVLTFRNVHNWTAAKADADMFNAFFNVLKAGGVLGVVEHRAASGTSAEASAKSGYIAQDYVVKLATDAGFVLEAESEINANPKDTKDHPNGVWTLPPNFAMGDKDHDKYAAIGESDRMTLRFRKPAAKQ</sequence>
<dbReference type="EMBL" id="CP027860">
    <property type="protein sequence ID" value="AVQ00080.1"/>
    <property type="molecule type" value="Genomic_DNA"/>
</dbReference>
<dbReference type="InterPro" id="IPR016980">
    <property type="entry name" value="S-AdoMet-dep_MeTrfase_Alr7345"/>
</dbReference>
<dbReference type="GO" id="GO:0008168">
    <property type="term" value="F:methyltransferase activity"/>
    <property type="evidence" value="ECO:0007669"/>
    <property type="project" value="UniProtKB-KW"/>
</dbReference>
<keyword evidence="1" id="KW-0732">Signal</keyword>
<feature type="signal peptide" evidence="1">
    <location>
        <begin position="1"/>
        <end position="20"/>
    </location>
</feature>
<proteinExistence type="predicted"/>
<reference evidence="2 3" key="2">
    <citation type="submission" date="2018-03" db="EMBL/GenBank/DDBJ databases">
        <authorList>
            <person name="Keele B.F."/>
        </authorList>
    </citation>
    <scope>NUCLEOTIDE SEQUENCE [LARGE SCALE GENOMIC DNA]</scope>
    <source>
        <strain evidence="2 3">D13</strain>
    </source>
</reference>
<dbReference type="Gene3D" id="3.40.50.150">
    <property type="entry name" value="Vaccinia Virus protein VP39"/>
    <property type="match status" value="1"/>
</dbReference>
<evidence type="ECO:0000313" key="2">
    <source>
        <dbReference type="EMBL" id="AVQ00080.1"/>
    </source>
</evidence>
<dbReference type="SUPFAM" id="SSF53335">
    <property type="entry name" value="S-adenosyl-L-methionine-dependent methyltransferases"/>
    <property type="match status" value="1"/>
</dbReference>
<evidence type="ECO:0000256" key="1">
    <source>
        <dbReference type="SAM" id="SignalP"/>
    </source>
</evidence>
<dbReference type="GO" id="GO:0032259">
    <property type="term" value="P:methylation"/>
    <property type="evidence" value="ECO:0007669"/>
    <property type="project" value="UniProtKB-KW"/>
</dbReference>
<evidence type="ECO:0000313" key="3">
    <source>
        <dbReference type="Proteomes" id="UP000241074"/>
    </source>
</evidence>
<protein>
    <submittedName>
        <fullName evidence="2">Methyltransferase</fullName>
    </submittedName>
</protein>
<dbReference type="PIRSF" id="PIRSF031679">
    <property type="entry name" value="Mtase_Alr7345_prd"/>
    <property type="match status" value="1"/>
</dbReference>
<gene>
    <name evidence="2" type="ORF">C7S18_11075</name>
</gene>
<organism evidence="2 3">
    <name type="scientific">Ahniella affigens</name>
    <dbReference type="NCBI Taxonomy" id="2021234"/>
    <lineage>
        <taxon>Bacteria</taxon>
        <taxon>Pseudomonadati</taxon>
        <taxon>Pseudomonadota</taxon>
        <taxon>Gammaproteobacteria</taxon>
        <taxon>Lysobacterales</taxon>
        <taxon>Rhodanobacteraceae</taxon>
        <taxon>Ahniella</taxon>
    </lineage>
</organism>
<dbReference type="InterPro" id="IPR029063">
    <property type="entry name" value="SAM-dependent_MTases_sf"/>
</dbReference>
<dbReference type="AlphaFoldDB" id="A0A2P1PZ03"/>
<keyword evidence="2" id="KW-0808">Transferase</keyword>